<name>A0A3L8PXL8_9GAMM</name>
<sequence length="119" mass="13385">MVIKRANIVAILGKINLKKNKFKLAMGLTGTLSAITVFAVQSTHSDSYCSYSNAVEYNQMLPSNHPVNRCSTQAKQLNWGSWLTGKSDSNQFHFFDLFELLHGDHDRQIPQNSDDIPTQ</sequence>
<evidence type="ECO:0000313" key="1">
    <source>
        <dbReference type="EMBL" id="RLV59373.1"/>
    </source>
</evidence>
<dbReference type="Proteomes" id="UP000281474">
    <property type="component" value="Unassembled WGS sequence"/>
</dbReference>
<evidence type="ECO:0000313" key="2">
    <source>
        <dbReference type="Proteomes" id="UP000281474"/>
    </source>
</evidence>
<proteinExistence type="predicted"/>
<reference evidence="1 2" key="1">
    <citation type="submission" date="2018-09" db="EMBL/GenBank/DDBJ databases">
        <title>Phylogeny of the Shewanellaceae, and recommendation for two new genera, Pseudoshewanella and Parashewanella.</title>
        <authorList>
            <person name="Wang G."/>
        </authorList>
    </citation>
    <scope>NUCLEOTIDE SEQUENCE [LARGE SCALE GENOMIC DNA]</scope>
    <source>
        <strain evidence="1 2">C51</strain>
    </source>
</reference>
<protein>
    <submittedName>
        <fullName evidence="1">Uncharacterized protein</fullName>
    </submittedName>
</protein>
<keyword evidence="2" id="KW-1185">Reference proteome</keyword>
<dbReference type="AlphaFoldDB" id="A0A3L8PXL8"/>
<comment type="caution">
    <text evidence="1">The sequence shown here is derived from an EMBL/GenBank/DDBJ whole genome shotgun (WGS) entry which is preliminary data.</text>
</comment>
<organism evidence="1 2">
    <name type="scientific">Parashewanella curva</name>
    <dbReference type="NCBI Taxonomy" id="2338552"/>
    <lineage>
        <taxon>Bacteria</taxon>
        <taxon>Pseudomonadati</taxon>
        <taxon>Pseudomonadota</taxon>
        <taxon>Gammaproteobacteria</taxon>
        <taxon>Alteromonadales</taxon>
        <taxon>Shewanellaceae</taxon>
        <taxon>Parashewanella</taxon>
    </lineage>
</organism>
<dbReference type="EMBL" id="QZEI01000036">
    <property type="protein sequence ID" value="RLV59373.1"/>
    <property type="molecule type" value="Genomic_DNA"/>
</dbReference>
<accession>A0A3L8PXL8</accession>
<gene>
    <name evidence="1" type="ORF">D5018_12435</name>
</gene>